<comment type="caution">
    <text evidence="1">The sequence shown here is derived from an EMBL/GenBank/DDBJ whole genome shotgun (WGS) entry which is preliminary data.</text>
</comment>
<accession>A0AAD9NCJ7</accession>
<protein>
    <submittedName>
        <fullName evidence="1">Uncharacterized protein</fullName>
    </submittedName>
</protein>
<name>A0AAD9NCJ7_9ANNE</name>
<evidence type="ECO:0000313" key="1">
    <source>
        <dbReference type="EMBL" id="KAK2162234.1"/>
    </source>
</evidence>
<reference evidence="1" key="1">
    <citation type="journal article" date="2023" name="Mol. Biol. Evol.">
        <title>Third-Generation Sequencing Reveals the Adaptive Role of the Epigenome in Three Deep-Sea Polychaetes.</title>
        <authorList>
            <person name="Perez M."/>
            <person name="Aroh O."/>
            <person name="Sun Y."/>
            <person name="Lan Y."/>
            <person name="Juniper S.K."/>
            <person name="Young C.R."/>
            <person name="Angers B."/>
            <person name="Qian P.Y."/>
        </authorList>
    </citation>
    <scope>NUCLEOTIDE SEQUENCE</scope>
    <source>
        <strain evidence="1">P08H-3</strain>
    </source>
</reference>
<gene>
    <name evidence="1" type="ORF">LSH36_101g01057</name>
</gene>
<dbReference type="AlphaFoldDB" id="A0AAD9NCJ7"/>
<proteinExistence type="predicted"/>
<organism evidence="1 2">
    <name type="scientific">Paralvinella palmiformis</name>
    <dbReference type="NCBI Taxonomy" id="53620"/>
    <lineage>
        <taxon>Eukaryota</taxon>
        <taxon>Metazoa</taxon>
        <taxon>Spiralia</taxon>
        <taxon>Lophotrochozoa</taxon>
        <taxon>Annelida</taxon>
        <taxon>Polychaeta</taxon>
        <taxon>Sedentaria</taxon>
        <taxon>Canalipalpata</taxon>
        <taxon>Terebellida</taxon>
        <taxon>Terebelliformia</taxon>
        <taxon>Alvinellidae</taxon>
        <taxon>Paralvinella</taxon>
    </lineage>
</organism>
<dbReference type="EMBL" id="JAODUP010000101">
    <property type="protein sequence ID" value="KAK2162234.1"/>
    <property type="molecule type" value="Genomic_DNA"/>
</dbReference>
<evidence type="ECO:0000313" key="2">
    <source>
        <dbReference type="Proteomes" id="UP001208570"/>
    </source>
</evidence>
<keyword evidence="2" id="KW-1185">Reference proteome</keyword>
<sequence length="79" mass="9123">MSDHLNTILCSYLTCDNYWEPQEKEVNNLSYRSKFDHAAAVTLKSNPSLLDTGQNEIHQRVLRAPENQEIRYRLGVSVT</sequence>
<dbReference type="Proteomes" id="UP001208570">
    <property type="component" value="Unassembled WGS sequence"/>
</dbReference>